<name>A0A368NW78_AGRVI</name>
<dbReference type="EMBL" id="QUSG01000004">
    <property type="protein sequence ID" value="KAA3528512.1"/>
    <property type="molecule type" value="Genomic_DNA"/>
</dbReference>
<evidence type="ECO:0000313" key="1">
    <source>
        <dbReference type="EMBL" id="KAA3528512.1"/>
    </source>
</evidence>
<comment type="caution">
    <text evidence="1">The sequence shown here is derived from an EMBL/GenBank/DDBJ whole genome shotgun (WGS) entry which is preliminary data.</text>
</comment>
<dbReference type="AlphaFoldDB" id="A0A368NW78"/>
<sequence length="267" mass="30308">MSWSSAIFTGAVVHQRHRPKKHSLRYQVFCLLVDLDELPAIDKSLWLLGYNRRAVLRIDDRDHGLGIPGGLKAWVANHVERAGLNTEGMKVTMLCYPRMFGYVFNPLTLYYCYEPSGTLLALLYEVENTFHERHTYVIPASVEEDGSIRHACAKQMYVSPFMPMECLYRFKIVPPGDTVTVTINEADEQGPLLYASFCGKRRTLDDRALAKVLVRYPLMTLKVMGAIHWEALKLWVKGVPLHRHRKAQNPIASSIIPPEAANARSPS</sequence>
<dbReference type="InterPro" id="IPR010775">
    <property type="entry name" value="DUF1365"/>
</dbReference>
<accession>A0A368NW78</accession>
<dbReference type="OrthoDB" id="9778801at2"/>
<evidence type="ECO:0000313" key="2">
    <source>
        <dbReference type="Proteomes" id="UP000436911"/>
    </source>
</evidence>
<organism evidence="1 2">
    <name type="scientific">Agrobacterium vitis</name>
    <name type="common">Rhizobium vitis</name>
    <dbReference type="NCBI Taxonomy" id="373"/>
    <lineage>
        <taxon>Bacteria</taxon>
        <taxon>Pseudomonadati</taxon>
        <taxon>Pseudomonadota</taxon>
        <taxon>Alphaproteobacteria</taxon>
        <taxon>Hyphomicrobiales</taxon>
        <taxon>Rhizobiaceae</taxon>
        <taxon>Rhizobium/Agrobacterium group</taxon>
        <taxon>Agrobacterium</taxon>
    </lineage>
</organism>
<dbReference type="PANTHER" id="PTHR33973">
    <property type="entry name" value="OS07G0153300 PROTEIN"/>
    <property type="match status" value="1"/>
</dbReference>
<reference evidence="1 2" key="1">
    <citation type="submission" date="2018-08" db="EMBL/GenBank/DDBJ databases">
        <title>Genome sequencing of Agrobacterium vitis strain ICMP 10754.</title>
        <authorList>
            <person name="Visnovsky S.B."/>
            <person name="Pitman A.R."/>
        </authorList>
    </citation>
    <scope>NUCLEOTIDE SEQUENCE [LARGE SCALE GENOMIC DNA]</scope>
    <source>
        <strain evidence="1 2">ICMP 10754</strain>
    </source>
</reference>
<dbReference type="RefSeq" id="WP_060719449.1">
    <property type="nucleotide sequence ID" value="NZ_CP055265.1"/>
</dbReference>
<gene>
    <name evidence="1" type="ORF">DXT89_10970</name>
</gene>
<protein>
    <submittedName>
        <fullName evidence="1">DUF1365 domain-containing protein</fullName>
    </submittedName>
</protein>
<dbReference type="Proteomes" id="UP000436911">
    <property type="component" value="Unassembled WGS sequence"/>
</dbReference>
<dbReference type="Pfam" id="PF07103">
    <property type="entry name" value="DUF1365"/>
    <property type="match status" value="1"/>
</dbReference>
<proteinExistence type="predicted"/>
<dbReference type="GeneID" id="60681023"/>
<dbReference type="PANTHER" id="PTHR33973:SF4">
    <property type="entry name" value="OS07G0153300 PROTEIN"/>
    <property type="match status" value="1"/>
</dbReference>